<keyword evidence="1" id="KW-0812">Transmembrane</keyword>
<evidence type="ECO:0000313" key="4">
    <source>
        <dbReference type="Proteomes" id="UP000193944"/>
    </source>
</evidence>
<sequence>MNINNAYIYDNENINKYKCGTISNSYNIKLIINNSTFTNNEVKNNGGSLCFVNIDNLDLKITSSVFEYNKASYGGAISFCNKIYNKQNKIYYNNIEITDTKFIRNEADIFGGAIYSDFYDLNITYTKKLIFTENSAYVGGGLYSNSDNSLITNNNNKNKKEIKYNNNKSYSHGNDYATNPYNTKISKKTKNIAVKSGELMPFYFELIDKFNQVIIDESKYYSDFILTIYPDDISEDIEIEGNSCNFSKGKCELNNFKIFSEKPISINVIASIENNKINFKNEELKIDIVDCNDNQIKLYNEKRFYYCQDPICDVTCPVSEGKAMCKKGDFDKNQNTYLNQCVCIPGWTGKQCEFKVYAKICFKYIRIATSPIIIIILIIMLMISFYKRKRIISDIGYVKCELIFFGILSYFE</sequence>
<gene>
    <name evidence="3" type="ORF">BCR32DRAFT_269702</name>
</gene>
<feature type="domain" description="EGF-like" evidence="2">
    <location>
        <begin position="341"/>
        <end position="352"/>
    </location>
</feature>
<organism evidence="3 4">
    <name type="scientific">Anaeromyces robustus</name>
    <dbReference type="NCBI Taxonomy" id="1754192"/>
    <lineage>
        <taxon>Eukaryota</taxon>
        <taxon>Fungi</taxon>
        <taxon>Fungi incertae sedis</taxon>
        <taxon>Chytridiomycota</taxon>
        <taxon>Chytridiomycota incertae sedis</taxon>
        <taxon>Neocallimastigomycetes</taxon>
        <taxon>Neocallimastigales</taxon>
        <taxon>Neocallimastigaceae</taxon>
        <taxon>Anaeromyces</taxon>
    </lineage>
</organism>
<keyword evidence="4" id="KW-1185">Reference proteome</keyword>
<keyword evidence="1" id="KW-1133">Transmembrane helix</keyword>
<dbReference type="OrthoDB" id="2116838at2759"/>
<dbReference type="PROSITE" id="PS01186">
    <property type="entry name" value="EGF_2"/>
    <property type="match status" value="1"/>
</dbReference>
<dbReference type="AlphaFoldDB" id="A0A1Y1X070"/>
<accession>A0A1Y1X070</accession>
<evidence type="ECO:0000313" key="3">
    <source>
        <dbReference type="EMBL" id="ORX79035.1"/>
    </source>
</evidence>
<dbReference type="Proteomes" id="UP000193944">
    <property type="component" value="Unassembled WGS sequence"/>
</dbReference>
<feature type="transmembrane region" description="Helical" evidence="1">
    <location>
        <begin position="364"/>
        <end position="383"/>
    </location>
</feature>
<name>A0A1Y1X070_9FUNG</name>
<keyword evidence="1" id="KW-0472">Membrane</keyword>
<proteinExistence type="predicted"/>
<protein>
    <recommendedName>
        <fullName evidence="2">EGF-like domain-containing protein</fullName>
    </recommendedName>
</protein>
<dbReference type="EMBL" id="MCFG01000189">
    <property type="protein sequence ID" value="ORX79035.1"/>
    <property type="molecule type" value="Genomic_DNA"/>
</dbReference>
<evidence type="ECO:0000259" key="2">
    <source>
        <dbReference type="PROSITE" id="PS01186"/>
    </source>
</evidence>
<reference evidence="3 4" key="1">
    <citation type="submission" date="2016-08" db="EMBL/GenBank/DDBJ databases">
        <title>A Parts List for Fungal Cellulosomes Revealed by Comparative Genomics.</title>
        <authorList>
            <consortium name="DOE Joint Genome Institute"/>
            <person name="Haitjema C.H."/>
            <person name="Gilmore S.P."/>
            <person name="Henske J.K."/>
            <person name="Solomon K.V."/>
            <person name="De Groot R."/>
            <person name="Kuo A."/>
            <person name="Mondo S.J."/>
            <person name="Salamov A.A."/>
            <person name="Labutti K."/>
            <person name="Zhao Z."/>
            <person name="Chiniquy J."/>
            <person name="Barry K."/>
            <person name="Brewer H.M."/>
            <person name="Purvine S.O."/>
            <person name="Wright A.T."/>
            <person name="Boxma B."/>
            <person name="Van Alen T."/>
            <person name="Hackstein J.H."/>
            <person name="Baker S.E."/>
            <person name="Grigoriev I.V."/>
            <person name="O'Malley M.A."/>
        </authorList>
    </citation>
    <scope>NUCLEOTIDE SEQUENCE [LARGE SCALE GENOMIC DNA]</scope>
    <source>
        <strain evidence="3 4">S4</strain>
    </source>
</reference>
<dbReference type="InterPro" id="IPR000742">
    <property type="entry name" value="EGF"/>
</dbReference>
<evidence type="ECO:0000256" key="1">
    <source>
        <dbReference type="SAM" id="Phobius"/>
    </source>
</evidence>
<comment type="caution">
    <text evidence="3">The sequence shown here is derived from an EMBL/GenBank/DDBJ whole genome shotgun (WGS) entry which is preliminary data.</text>
</comment>
<reference evidence="3 4" key="2">
    <citation type="submission" date="2016-08" db="EMBL/GenBank/DDBJ databases">
        <title>Pervasive Adenine N6-methylation of Active Genes in Fungi.</title>
        <authorList>
            <consortium name="DOE Joint Genome Institute"/>
            <person name="Mondo S.J."/>
            <person name="Dannebaum R.O."/>
            <person name="Kuo R.C."/>
            <person name="Labutti K."/>
            <person name="Haridas S."/>
            <person name="Kuo A."/>
            <person name="Salamov A."/>
            <person name="Ahrendt S.R."/>
            <person name="Lipzen A."/>
            <person name="Sullivan W."/>
            <person name="Andreopoulos W.B."/>
            <person name="Clum A."/>
            <person name="Lindquist E."/>
            <person name="Daum C."/>
            <person name="Ramamoorthy G.K."/>
            <person name="Gryganskyi A."/>
            <person name="Culley D."/>
            <person name="Magnuson J.K."/>
            <person name="James T.Y."/>
            <person name="O'Malley M.A."/>
            <person name="Stajich J.E."/>
            <person name="Spatafora J.W."/>
            <person name="Visel A."/>
            <person name="Grigoriev I.V."/>
        </authorList>
    </citation>
    <scope>NUCLEOTIDE SEQUENCE [LARGE SCALE GENOMIC DNA]</scope>
    <source>
        <strain evidence="3 4">S4</strain>
    </source>
</reference>